<sequence length="267" mass="30266">MSKVLVPLLSIILFQSILFLLSGVSSVFKDVSSGFTLFIDTASKGATVAVFIWAVFLFLEQRKDKKEDVSLQRLKELSFRLIDFVGNANFLLNKNSANILITYLSALKSEAENKGSTTAHLKEYKLALDIVYESLKSTSLVDIIGVESPESYHDIIDTLTSYYSNNEKLIKIDVDLIQRIENGSINNTNFTINVPSHGLRLSQIEKIMSYLLEVKEDDIKKELERKPNSTIDRHHHFPTLYAFYYFYTVGILHVSKNKDFSFSTGGL</sequence>
<evidence type="ECO:0000313" key="3">
    <source>
        <dbReference type="Proteomes" id="UP000324760"/>
    </source>
</evidence>
<reference evidence="2 3" key="1">
    <citation type="journal article" date="2019" name="Biochem. Eng. J.">
        <title>Metabolic engineering of the marine bacteria Neptunomonas concharum for the production of acetoin and meso-2,3-butanediol from acetate.</title>
        <authorList>
            <person name="Li W."/>
            <person name="Pu N."/>
            <person name="Liu C.-X."/>
            <person name="Yuan Q.-P."/>
            <person name="Li Z.-J."/>
        </authorList>
    </citation>
    <scope>NUCLEOTIDE SEQUENCE [LARGE SCALE GENOMIC DNA]</scope>
    <source>
        <strain evidence="2 3">JCM17730</strain>
    </source>
</reference>
<feature type="transmembrane region" description="Helical" evidence="1">
    <location>
        <begin position="42"/>
        <end position="59"/>
    </location>
</feature>
<keyword evidence="1" id="KW-0812">Transmembrane</keyword>
<gene>
    <name evidence="2" type="ORF">F0U83_07740</name>
</gene>
<evidence type="ECO:0000313" key="2">
    <source>
        <dbReference type="EMBL" id="QEQ96611.1"/>
    </source>
</evidence>
<dbReference type="RefSeq" id="WP_138987222.1">
    <property type="nucleotide sequence ID" value="NZ_CP043869.1"/>
</dbReference>
<keyword evidence="1" id="KW-1133">Transmembrane helix</keyword>
<proteinExistence type="predicted"/>
<keyword evidence="3" id="KW-1185">Reference proteome</keyword>
<organism evidence="2 3">
    <name type="scientific">Neptunomonas concharum</name>
    <dbReference type="NCBI Taxonomy" id="1031538"/>
    <lineage>
        <taxon>Bacteria</taxon>
        <taxon>Pseudomonadati</taxon>
        <taxon>Pseudomonadota</taxon>
        <taxon>Gammaproteobacteria</taxon>
        <taxon>Oceanospirillales</taxon>
        <taxon>Oceanospirillaceae</taxon>
        <taxon>Neptunomonas</taxon>
    </lineage>
</organism>
<dbReference type="Proteomes" id="UP000324760">
    <property type="component" value="Chromosome"/>
</dbReference>
<evidence type="ECO:0008006" key="4">
    <source>
        <dbReference type="Google" id="ProtNLM"/>
    </source>
</evidence>
<evidence type="ECO:0000256" key="1">
    <source>
        <dbReference type="SAM" id="Phobius"/>
    </source>
</evidence>
<dbReference type="EMBL" id="CP043869">
    <property type="protein sequence ID" value="QEQ96611.1"/>
    <property type="molecule type" value="Genomic_DNA"/>
</dbReference>
<keyword evidence="1" id="KW-0472">Membrane</keyword>
<name>A0A5P1RBH7_9GAMM</name>
<dbReference type="AlphaFoldDB" id="A0A5P1RBH7"/>
<dbReference type="KEGG" id="ncu:F0U83_07740"/>
<dbReference type="OrthoDB" id="7068259at2"/>
<protein>
    <recommendedName>
        <fullName evidence="4">Phage abortive infection protein</fullName>
    </recommendedName>
</protein>
<accession>A0A5P1RBH7</accession>